<gene>
    <name evidence="1" type="ORF">S03H2_53494</name>
</gene>
<feature type="non-terminal residue" evidence="1">
    <location>
        <position position="81"/>
    </location>
</feature>
<accession>X1GXC6</accession>
<reference evidence="1" key="1">
    <citation type="journal article" date="2014" name="Front. Microbiol.">
        <title>High frequency of phylogenetically diverse reductive dehalogenase-homologous genes in deep subseafloor sedimentary metagenomes.</title>
        <authorList>
            <person name="Kawai M."/>
            <person name="Futagami T."/>
            <person name="Toyoda A."/>
            <person name="Takaki Y."/>
            <person name="Nishi S."/>
            <person name="Hori S."/>
            <person name="Arai W."/>
            <person name="Tsubouchi T."/>
            <person name="Morono Y."/>
            <person name="Uchiyama I."/>
            <person name="Ito T."/>
            <person name="Fujiyama A."/>
            <person name="Inagaki F."/>
            <person name="Takami H."/>
        </authorList>
    </citation>
    <scope>NUCLEOTIDE SEQUENCE</scope>
    <source>
        <strain evidence="1">Expedition CK06-06</strain>
    </source>
</reference>
<protein>
    <submittedName>
        <fullName evidence="1">Uncharacterized protein</fullName>
    </submittedName>
</protein>
<dbReference type="EMBL" id="BARU01034051">
    <property type="protein sequence ID" value="GAH61832.1"/>
    <property type="molecule type" value="Genomic_DNA"/>
</dbReference>
<organism evidence="1">
    <name type="scientific">marine sediment metagenome</name>
    <dbReference type="NCBI Taxonomy" id="412755"/>
    <lineage>
        <taxon>unclassified sequences</taxon>
        <taxon>metagenomes</taxon>
        <taxon>ecological metagenomes</taxon>
    </lineage>
</organism>
<evidence type="ECO:0000313" key="1">
    <source>
        <dbReference type="EMBL" id="GAH61832.1"/>
    </source>
</evidence>
<name>X1GXC6_9ZZZZ</name>
<proteinExistence type="predicted"/>
<sequence>MLSSLSKNKTKGWCQELVGTFLVSKKLFDFNSRKEKQIIMKCNIKETYYTIFQSRVSCVLPVSKNQSIVVSRWYLVFSLQV</sequence>
<dbReference type="AlphaFoldDB" id="X1GXC6"/>
<comment type="caution">
    <text evidence="1">The sequence shown here is derived from an EMBL/GenBank/DDBJ whole genome shotgun (WGS) entry which is preliminary data.</text>
</comment>